<dbReference type="EMBL" id="BK014888">
    <property type="protein sequence ID" value="DAD80820.1"/>
    <property type="molecule type" value="Genomic_DNA"/>
</dbReference>
<evidence type="ECO:0000313" key="1">
    <source>
        <dbReference type="EMBL" id="DAD80820.1"/>
    </source>
</evidence>
<protein>
    <submittedName>
        <fullName evidence="1">Uncharacterized protein</fullName>
    </submittedName>
</protein>
<sequence>MSSKKETKIANNRLDICNKTLSQISNLKCAIIHNNLEDFFNTFSVISDSCYEFDDYVSIMGDPNSLWYSSSSMLDCLHAIEEAIFSNNLFSTVCNIYTLECMVKTAMDSIDKES</sequence>
<proteinExistence type="predicted"/>
<reference evidence="1" key="1">
    <citation type="journal article" date="2021" name="Proc. Natl. Acad. Sci. U.S.A.">
        <title>A Catalog of Tens of Thousands of Viruses from Human Metagenomes Reveals Hidden Associations with Chronic Diseases.</title>
        <authorList>
            <person name="Tisza M.J."/>
            <person name="Buck C.B."/>
        </authorList>
    </citation>
    <scope>NUCLEOTIDE SEQUENCE</scope>
    <source>
        <strain evidence="1">CtWuM9</strain>
    </source>
</reference>
<organism evidence="1">
    <name type="scientific">Siphoviridae sp. ctWuM9</name>
    <dbReference type="NCBI Taxonomy" id="2826364"/>
    <lineage>
        <taxon>Viruses</taxon>
        <taxon>Duplodnaviria</taxon>
        <taxon>Heunggongvirae</taxon>
        <taxon>Uroviricota</taxon>
        <taxon>Caudoviricetes</taxon>
    </lineage>
</organism>
<accession>A0A8S5MF33</accession>
<name>A0A8S5MF33_9CAUD</name>